<name>A0A8S5T243_9CAUD</name>
<evidence type="ECO:0000313" key="1">
    <source>
        <dbReference type="EMBL" id="DAF57436.1"/>
    </source>
</evidence>
<sequence>MTSKNKARKAIQDLIDEGKGTIYTQDETVTSLLSSILADMGILHSVDTQGSGEIKIYGGKNA</sequence>
<organism evidence="1">
    <name type="scientific">Myoviridae sp. ctqfO1</name>
    <dbReference type="NCBI Taxonomy" id="2827710"/>
    <lineage>
        <taxon>Viruses</taxon>
        <taxon>Duplodnaviria</taxon>
        <taxon>Heunggongvirae</taxon>
        <taxon>Uroviricota</taxon>
        <taxon>Caudoviricetes</taxon>
    </lineage>
</organism>
<dbReference type="EMBL" id="BK032734">
    <property type="protein sequence ID" value="DAF57436.1"/>
    <property type="molecule type" value="Genomic_DNA"/>
</dbReference>
<protein>
    <submittedName>
        <fullName evidence="1">Uncharacterized protein</fullName>
    </submittedName>
</protein>
<accession>A0A8S5T243</accession>
<reference evidence="1" key="1">
    <citation type="journal article" date="2021" name="Proc. Natl. Acad. Sci. U.S.A.">
        <title>A Catalog of Tens of Thousands of Viruses from Human Metagenomes Reveals Hidden Associations with Chronic Diseases.</title>
        <authorList>
            <person name="Tisza M.J."/>
            <person name="Buck C.B."/>
        </authorList>
    </citation>
    <scope>NUCLEOTIDE SEQUENCE</scope>
    <source>
        <strain evidence="1">CtqfO1</strain>
    </source>
</reference>
<proteinExistence type="predicted"/>